<accession>A0A0C9Y6Z5</accession>
<dbReference type="EMBL" id="KN838576">
    <property type="protein sequence ID" value="KIK03833.1"/>
    <property type="molecule type" value="Genomic_DNA"/>
</dbReference>
<evidence type="ECO:0000256" key="1">
    <source>
        <dbReference type="ARBA" id="ARBA00004555"/>
    </source>
</evidence>
<sequence length="1178" mass="131449">MSSTTQQPHMPVLISYSAPSTFLASPNWSKVYAALLAQLPLRNIHWKSPSRASVSTIQELDVTLVSLESVRDELASQVPVTILERPLLHIYVVYCEDNDLETYRTVLKKQIKDWHTSVTTRKTSEWLILQIIRPESRTQTRNVFQRGSVLDKLKTDFNTDKRDRCLQVNWTTGSENPLVWAEFFNKVKDSLMFAFDSAISQRQEEVKRSESQQQMPGWNFCTFFVLKESVATSFEGMNLFDGALVPYDELEDSFHRVWREKNMSWFGTLINLGPADDSSPLLSITKKPYRDLILANTISVFDFRIYLLSRQCELLAKLGRLAEVTRRVGPFLATFSWHLREIEASLPRFFIESWTYSSALSVVDQCNTWSAVYCSDESKQASCNAGKGELLEMARSQLDRIGVLVGHLPSTPDFFASPSSKPSPRVSSDGNITNQDLLRVIADQSAFYEAYIAITNRAIDMHTKAGRRKFALKLHGSLAALDLYRGNLSAALSTYTSLPAHYAPHVWTSLESYMLSRALDTHAKLDKEQDMEWIHILLAFLKTCVEHQGSEMLMHESDKLEYVSNLVKAMKLSASRLDSDLAHPDHSSVSISVSGRARLAETRDGSYLDVTLRNHLPCSFPADEIIVTLSGRDAEKFHFTSTVEGLPPGKISLALFCPTASAGTFLLDSTEIRAARLFLQQTQRKSGKAPTSSKPGILVRILPDLFALNVRISQSSRIQLGKLPSLMVILSTGRNHVSRISFRLSAPSITFRCQETTLDKNARNVTLEATEDHIELRDVAKDTTVTFSMPHSDASAFHAMKVNLAVEYTTVDEPSLSRTATFAGVLVTTLPISVNVEDFFRGTRLISKFTVSTTSHQHVQIADASLDAPDGGVDGVKITSCSARRGVFTVTPVQPANFLFALDSEHGPVRESLTLCIKYRMLREEVESVIQDQVQLVLDEIPDSQQYRLPLINHLVEELERDAAWVDLYGITGELVVPESSTGDEQLRELLTRVKKRLSEHTHPHPSEGEWREIKIPVDVPYMNIVAAACVRLISTPFTNASSSEKFSLYAGQPISANLTIHTSFHWGSTAHDAGRRYNLRFNIEEMIKEWLVSGPKRGDFIAMDGGIHVIPITLIALHHGEISLPKVTVTALPMAGDVTMGSMAIPSIETYQVHGAEKVLVLPRGGRSTFVVGMGPG</sequence>
<feature type="domain" description="TRAPPC10/Trs130 N-terminal" evidence="5">
    <location>
        <begin position="26"/>
        <end position="324"/>
    </location>
</feature>
<dbReference type="InterPro" id="IPR045126">
    <property type="entry name" value="TRAPPC10/Trs130"/>
</dbReference>
<reference evidence="7 8" key="1">
    <citation type="submission" date="2014-04" db="EMBL/GenBank/DDBJ databases">
        <authorList>
            <consortium name="DOE Joint Genome Institute"/>
            <person name="Kuo A."/>
            <person name="Kohler A."/>
            <person name="Nagy L.G."/>
            <person name="Floudas D."/>
            <person name="Copeland A."/>
            <person name="Barry K.W."/>
            <person name="Cichocki N."/>
            <person name="Veneault-Fourrey C."/>
            <person name="LaButti K."/>
            <person name="Lindquist E.A."/>
            <person name="Lipzen A."/>
            <person name="Lundell T."/>
            <person name="Morin E."/>
            <person name="Murat C."/>
            <person name="Sun H."/>
            <person name="Tunlid A."/>
            <person name="Henrissat B."/>
            <person name="Grigoriev I.V."/>
            <person name="Hibbett D.S."/>
            <person name="Martin F."/>
            <person name="Nordberg H.P."/>
            <person name="Cantor M.N."/>
            <person name="Hua S.X."/>
        </authorList>
    </citation>
    <scope>NUCLEOTIDE SEQUENCE [LARGE SCALE GENOMIC DNA]</scope>
    <source>
        <strain evidence="7 8">LaAM-08-1</strain>
    </source>
</reference>
<evidence type="ECO:0000256" key="3">
    <source>
        <dbReference type="ARBA" id="ARBA00023034"/>
    </source>
</evidence>
<dbReference type="GO" id="GO:0034498">
    <property type="term" value="P:early endosome to Golgi transport"/>
    <property type="evidence" value="ECO:0007669"/>
    <property type="project" value="TreeGrafter"/>
</dbReference>
<evidence type="ECO:0000259" key="5">
    <source>
        <dbReference type="Pfam" id="PF23036"/>
    </source>
</evidence>
<dbReference type="Pfam" id="PF12584">
    <property type="entry name" value="TRAPPC10"/>
    <property type="match status" value="1"/>
</dbReference>
<dbReference type="InterPro" id="IPR022233">
    <property type="entry name" value="TRAPPC10/Trs130_C"/>
</dbReference>
<organism evidence="7 8">
    <name type="scientific">Laccaria amethystina LaAM-08-1</name>
    <dbReference type="NCBI Taxonomy" id="1095629"/>
    <lineage>
        <taxon>Eukaryota</taxon>
        <taxon>Fungi</taxon>
        <taxon>Dikarya</taxon>
        <taxon>Basidiomycota</taxon>
        <taxon>Agaricomycotina</taxon>
        <taxon>Agaricomycetes</taxon>
        <taxon>Agaricomycetidae</taxon>
        <taxon>Agaricales</taxon>
        <taxon>Agaricineae</taxon>
        <taxon>Hydnangiaceae</taxon>
        <taxon>Laccaria</taxon>
    </lineage>
</organism>
<dbReference type="OrthoDB" id="10256906at2759"/>
<evidence type="ECO:0000313" key="8">
    <source>
        <dbReference type="Proteomes" id="UP000054477"/>
    </source>
</evidence>
<dbReference type="AlphaFoldDB" id="A0A0C9Y6Z5"/>
<name>A0A0C9Y6Z5_9AGAR</name>
<dbReference type="GO" id="GO:0006891">
    <property type="term" value="P:intra-Golgi vesicle-mediated transport"/>
    <property type="evidence" value="ECO:0007669"/>
    <property type="project" value="TreeGrafter"/>
</dbReference>
<proteinExistence type="predicted"/>
<keyword evidence="2" id="KW-0813">Transport</keyword>
<feature type="domain" description="DUF7077" evidence="6">
    <location>
        <begin position="707"/>
        <end position="812"/>
    </location>
</feature>
<evidence type="ECO:0000313" key="7">
    <source>
        <dbReference type="EMBL" id="KIK03833.1"/>
    </source>
</evidence>
<protein>
    <submittedName>
        <fullName evidence="7">Unplaced genomic scaffold K443scaffold_41, whole genome shotgun sequence</fullName>
    </submittedName>
</protein>
<dbReference type="GO" id="GO:1990071">
    <property type="term" value="C:TRAPPII protein complex"/>
    <property type="evidence" value="ECO:0007669"/>
    <property type="project" value="InterPro"/>
</dbReference>
<dbReference type="InterPro" id="IPR056913">
    <property type="entry name" value="TRAPPC10/Trs130_N"/>
</dbReference>
<dbReference type="HOGENOM" id="CLU_004654_0_0_1"/>
<dbReference type="PANTHER" id="PTHR13251">
    <property type="entry name" value="EPILEPSY HOLOPROSENCEPHALY CANDIDATE 1/TMEM1"/>
    <property type="match status" value="1"/>
</dbReference>
<comment type="subcellular location">
    <subcellularLocation>
        <location evidence="1">Golgi apparatus</location>
    </subcellularLocation>
</comment>
<reference evidence="8" key="2">
    <citation type="submission" date="2015-01" db="EMBL/GenBank/DDBJ databases">
        <title>Evolutionary Origins and Diversification of the Mycorrhizal Mutualists.</title>
        <authorList>
            <consortium name="DOE Joint Genome Institute"/>
            <consortium name="Mycorrhizal Genomics Consortium"/>
            <person name="Kohler A."/>
            <person name="Kuo A."/>
            <person name="Nagy L.G."/>
            <person name="Floudas D."/>
            <person name="Copeland A."/>
            <person name="Barry K.W."/>
            <person name="Cichocki N."/>
            <person name="Veneault-Fourrey C."/>
            <person name="LaButti K."/>
            <person name="Lindquist E.A."/>
            <person name="Lipzen A."/>
            <person name="Lundell T."/>
            <person name="Morin E."/>
            <person name="Murat C."/>
            <person name="Riley R."/>
            <person name="Ohm R."/>
            <person name="Sun H."/>
            <person name="Tunlid A."/>
            <person name="Henrissat B."/>
            <person name="Grigoriev I.V."/>
            <person name="Hibbett D.S."/>
            <person name="Martin F."/>
        </authorList>
    </citation>
    <scope>NUCLEOTIDE SEQUENCE [LARGE SCALE GENOMIC DNA]</scope>
    <source>
        <strain evidence="8">LaAM-08-1</strain>
    </source>
</reference>
<dbReference type="InterPro" id="IPR055505">
    <property type="entry name" value="DUF7077"/>
</dbReference>
<feature type="domain" description="TRAPPC10/Trs130 C-terminal" evidence="4">
    <location>
        <begin position="1017"/>
        <end position="1163"/>
    </location>
</feature>
<gene>
    <name evidence="7" type="ORF">K443DRAFT_676489</name>
</gene>
<dbReference type="Proteomes" id="UP000054477">
    <property type="component" value="Unassembled WGS sequence"/>
</dbReference>
<keyword evidence="3" id="KW-0333">Golgi apparatus</keyword>
<evidence type="ECO:0000256" key="2">
    <source>
        <dbReference type="ARBA" id="ARBA00022448"/>
    </source>
</evidence>
<evidence type="ECO:0000259" key="6">
    <source>
        <dbReference type="Pfam" id="PF23274"/>
    </source>
</evidence>
<dbReference type="Pfam" id="PF23274">
    <property type="entry name" value="DUF7077"/>
    <property type="match status" value="1"/>
</dbReference>
<dbReference type="PANTHER" id="PTHR13251:SF3">
    <property type="entry name" value="TRAFFICKING PROTEIN PARTICLE COMPLEX SUBUNIT 10"/>
    <property type="match status" value="1"/>
</dbReference>
<keyword evidence="8" id="KW-1185">Reference proteome</keyword>
<dbReference type="Pfam" id="PF23036">
    <property type="entry name" value="TRAPPC10_1st"/>
    <property type="match status" value="1"/>
</dbReference>
<evidence type="ECO:0000259" key="4">
    <source>
        <dbReference type="Pfam" id="PF12584"/>
    </source>
</evidence>
<dbReference type="STRING" id="1095629.A0A0C9Y6Z5"/>
<dbReference type="GO" id="GO:0005829">
    <property type="term" value="C:cytosol"/>
    <property type="evidence" value="ECO:0007669"/>
    <property type="project" value="GOC"/>
</dbReference>